<protein>
    <recommendedName>
        <fullName evidence="3">Endonuclease</fullName>
    </recommendedName>
</protein>
<evidence type="ECO:0008006" key="3">
    <source>
        <dbReference type="Google" id="ProtNLM"/>
    </source>
</evidence>
<reference evidence="1" key="2">
    <citation type="submission" date="2021-11" db="EMBL/GenBank/DDBJ databases">
        <authorList>
            <person name="Gilroy R."/>
        </authorList>
    </citation>
    <scope>NUCLEOTIDE SEQUENCE</scope>
    <source>
        <strain evidence="1">150</strain>
    </source>
</reference>
<dbReference type="Gene3D" id="3.60.10.10">
    <property type="entry name" value="Endonuclease/exonuclease/phosphatase"/>
    <property type="match status" value="1"/>
</dbReference>
<proteinExistence type="predicted"/>
<reference evidence="1" key="1">
    <citation type="journal article" date="2021" name="PeerJ">
        <title>Extensive microbial diversity within the chicken gut microbiome revealed by metagenomics and culture.</title>
        <authorList>
            <person name="Gilroy R."/>
            <person name="Ravi A."/>
            <person name="Getino M."/>
            <person name="Pursley I."/>
            <person name="Horton D.L."/>
            <person name="Alikhan N.F."/>
            <person name="Baker D."/>
            <person name="Gharbi K."/>
            <person name="Hall N."/>
            <person name="Watson M."/>
            <person name="Adriaenssens E.M."/>
            <person name="Foster-Nyarko E."/>
            <person name="Jarju S."/>
            <person name="Secka A."/>
            <person name="Antonio M."/>
            <person name="Oren A."/>
            <person name="Chaudhuri R.R."/>
            <person name="La Ragione R."/>
            <person name="Hildebrand F."/>
            <person name="Pallen M.J."/>
        </authorList>
    </citation>
    <scope>NUCLEOTIDE SEQUENCE</scope>
    <source>
        <strain evidence="1">150</strain>
    </source>
</reference>
<organism evidence="1 2">
    <name type="scientific">Enterococcus aquimarinus</name>
    <dbReference type="NCBI Taxonomy" id="328396"/>
    <lineage>
        <taxon>Bacteria</taxon>
        <taxon>Bacillati</taxon>
        <taxon>Bacillota</taxon>
        <taxon>Bacilli</taxon>
        <taxon>Lactobacillales</taxon>
        <taxon>Enterococcaceae</taxon>
        <taxon>Enterococcus</taxon>
    </lineage>
</organism>
<comment type="caution">
    <text evidence="1">The sequence shown here is derived from an EMBL/GenBank/DDBJ whole genome shotgun (WGS) entry which is preliminary data.</text>
</comment>
<evidence type="ECO:0000313" key="1">
    <source>
        <dbReference type="EMBL" id="MCC9273529.1"/>
    </source>
</evidence>
<dbReference type="EMBL" id="JAJJVO010000070">
    <property type="protein sequence ID" value="MCC9273529.1"/>
    <property type="molecule type" value="Genomic_DNA"/>
</dbReference>
<dbReference type="AlphaFoldDB" id="A0A9E3ZYH6"/>
<dbReference type="SUPFAM" id="SSF56219">
    <property type="entry name" value="DNase I-like"/>
    <property type="match status" value="1"/>
</dbReference>
<dbReference type="InterPro" id="IPR036691">
    <property type="entry name" value="Endo/exonu/phosph_ase_sf"/>
</dbReference>
<name>A0A9E3ZYH6_9ENTE</name>
<evidence type="ECO:0000313" key="2">
    <source>
        <dbReference type="Proteomes" id="UP000813384"/>
    </source>
</evidence>
<dbReference type="Proteomes" id="UP000813384">
    <property type="component" value="Unassembled WGS sequence"/>
</dbReference>
<gene>
    <name evidence="1" type="ORF">K8V42_04475</name>
</gene>
<sequence length="54" mass="6431">MTELRVATYNIRMDAVEDGDWAWTARKEHVLDLITYHDWDLFGIQEALPHQLMD</sequence>
<accession>A0A9E3ZYH6</accession>